<dbReference type="AlphaFoldDB" id="A0A3B0SHS1"/>
<dbReference type="PROSITE" id="PS50883">
    <property type="entry name" value="EAL"/>
    <property type="match status" value="1"/>
</dbReference>
<evidence type="ECO:0000256" key="1">
    <source>
        <dbReference type="SAM" id="Coils"/>
    </source>
</evidence>
<keyword evidence="2" id="KW-0472">Membrane</keyword>
<sequence length="400" mass="45936">MTLLAHILIAATYALIAVLVALVLPNLFDGLSDISAQIFGAMTFLIGLQFHVMYIWKFGKEDTTSRLLALHQDYQVSLDKLEENRAELEQLREKIYKVDNRQNSEIISEMHVLQTLLNQVIEKSGASLEQRGAMQKNDGGAGVVREDLKQKDRSDGEVLNIMHHALEGNRVDLYLQPIVSLPSRRIVHYESFSRVRDEDDHVIFPSQYLRLAEDSGLVGTLDNLLLFRCIQVIRRLGPRRPDLRFFCNISSVSLNDKEFFPQFIDFMLENHELSDRLVFEFSQKDVMRHPPAVGRSLATLGRRGFRFSMDHIIDLNMDMADLSSRYFRYIKVGTDLILDQDSDIHPDDLKEAFSRYDLDLIVEKIESEAAIIDVLDYGMDYGQGYLFGEPRLSSDTRLDL</sequence>
<gene>
    <name evidence="4" type="ORF">MNBD_ALPHA01-1110</name>
</gene>
<dbReference type="Pfam" id="PF00563">
    <property type="entry name" value="EAL"/>
    <property type="match status" value="1"/>
</dbReference>
<dbReference type="SMART" id="SM00052">
    <property type="entry name" value="EAL"/>
    <property type="match status" value="1"/>
</dbReference>
<feature type="coiled-coil region" evidence="1">
    <location>
        <begin position="71"/>
        <end position="101"/>
    </location>
</feature>
<keyword evidence="2" id="KW-1133">Transmembrane helix</keyword>
<name>A0A3B0SHS1_9ZZZZ</name>
<feature type="transmembrane region" description="Helical" evidence="2">
    <location>
        <begin position="7"/>
        <end position="28"/>
    </location>
</feature>
<dbReference type="SUPFAM" id="SSF141868">
    <property type="entry name" value="EAL domain-like"/>
    <property type="match status" value="1"/>
</dbReference>
<proteinExistence type="predicted"/>
<dbReference type="GO" id="GO:0071111">
    <property type="term" value="F:cyclic-guanylate-specific phosphodiesterase activity"/>
    <property type="evidence" value="ECO:0007669"/>
    <property type="project" value="InterPro"/>
</dbReference>
<evidence type="ECO:0000313" key="4">
    <source>
        <dbReference type="EMBL" id="VAW04908.1"/>
    </source>
</evidence>
<dbReference type="InterPro" id="IPR035919">
    <property type="entry name" value="EAL_sf"/>
</dbReference>
<reference evidence="4" key="1">
    <citation type="submission" date="2018-06" db="EMBL/GenBank/DDBJ databases">
        <authorList>
            <person name="Zhirakovskaya E."/>
        </authorList>
    </citation>
    <scope>NUCLEOTIDE SEQUENCE</scope>
</reference>
<evidence type="ECO:0000256" key="2">
    <source>
        <dbReference type="SAM" id="Phobius"/>
    </source>
</evidence>
<organism evidence="4">
    <name type="scientific">hydrothermal vent metagenome</name>
    <dbReference type="NCBI Taxonomy" id="652676"/>
    <lineage>
        <taxon>unclassified sequences</taxon>
        <taxon>metagenomes</taxon>
        <taxon>ecological metagenomes</taxon>
    </lineage>
</organism>
<protein>
    <recommendedName>
        <fullName evidence="3">EAL domain-containing protein</fullName>
    </recommendedName>
</protein>
<dbReference type="InterPro" id="IPR001633">
    <property type="entry name" value="EAL_dom"/>
</dbReference>
<dbReference type="CDD" id="cd01948">
    <property type="entry name" value="EAL"/>
    <property type="match status" value="1"/>
</dbReference>
<dbReference type="EMBL" id="UOEJ01000199">
    <property type="protein sequence ID" value="VAW04908.1"/>
    <property type="molecule type" value="Genomic_DNA"/>
</dbReference>
<dbReference type="InterPro" id="IPR050706">
    <property type="entry name" value="Cyclic-di-GMP_PDE-like"/>
</dbReference>
<dbReference type="PANTHER" id="PTHR33121">
    <property type="entry name" value="CYCLIC DI-GMP PHOSPHODIESTERASE PDEF"/>
    <property type="match status" value="1"/>
</dbReference>
<keyword evidence="2" id="KW-0812">Transmembrane</keyword>
<dbReference type="Gene3D" id="3.20.20.450">
    <property type="entry name" value="EAL domain"/>
    <property type="match status" value="1"/>
</dbReference>
<keyword evidence="1" id="KW-0175">Coiled coil</keyword>
<feature type="transmembrane region" description="Helical" evidence="2">
    <location>
        <begin position="34"/>
        <end position="56"/>
    </location>
</feature>
<dbReference type="PANTHER" id="PTHR33121:SF79">
    <property type="entry name" value="CYCLIC DI-GMP PHOSPHODIESTERASE PDED-RELATED"/>
    <property type="match status" value="1"/>
</dbReference>
<accession>A0A3B0SHS1</accession>
<feature type="domain" description="EAL" evidence="3">
    <location>
        <begin position="155"/>
        <end position="400"/>
    </location>
</feature>
<evidence type="ECO:0000259" key="3">
    <source>
        <dbReference type="PROSITE" id="PS50883"/>
    </source>
</evidence>